<protein>
    <submittedName>
        <fullName evidence="1">Uncharacterized protein</fullName>
    </submittedName>
</protein>
<evidence type="ECO:0000313" key="2">
    <source>
        <dbReference type="Proteomes" id="UP000700059"/>
    </source>
</evidence>
<proteinExistence type="predicted"/>
<sequence length="61" mass="7084">MEFLKDDGLAFCNFFDISEISVQKKGDFKKNDKSGVYLNDTKENERVMILYTKEKPQKTSA</sequence>
<comment type="caution">
    <text evidence="1">The sequence shown here is derived from an EMBL/GenBank/DDBJ whole genome shotgun (WGS) entry which is preliminary data.</text>
</comment>
<accession>A0ABS7JLR3</accession>
<reference evidence="1 2" key="1">
    <citation type="submission" date="2021-08" db="EMBL/GenBank/DDBJ databases">
        <title>Helicobacter spp. isolated from feces of Anatolian Ground Squirrel (Spermophilus xanthoprymnus) in Turkey.</title>
        <authorList>
            <person name="Aydin F."/>
            <person name="Abay S."/>
            <person name="Kayman T."/>
            <person name="Karakaya E."/>
            <person name="Saticioglu I.B."/>
        </authorList>
    </citation>
    <scope>NUCLEOTIDE SEQUENCE [LARGE SCALE GENOMIC DNA]</scope>
    <source>
        <strain evidence="1 2">Faydin-H70</strain>
    </source>
</reference>
<gene>
    <name evidence="1" type="ORF">K4G57_02435</name>
</gene>
<organism evidence="1 2">
    <name type="scientific">Helicobacter turcicus</name>
    <dbReference type="NCBI Taxonomy" id="2867412"/>
    <lineage>
        <taxon>Bacteria</taxon>
        <taxon>Pseudomonadati</taxon>
        <taxon>Campylobacterota</taxon>
        <taxon>Epsilonproteobacteria</taxon>
        <taxon>Campylobacterales</taxon>
        <taxon>Helicobacteraceae</taxon>
        <taxon>Helicobacter</taxon>
    </lineage>
</organism>
<keyword evidence="2" id="KW-1185">Reference proteome</keyword>
<name>A0ABS7JLR3_9HELI</name>
<evidence type="ECO:0000313" key="1">
    <source>
        <dbReference type="EMBL" id="MBX7490337.1"/>
    </source>
</evidence>
<dbReference type="Proteomes" id="UP000700059">
    <property type="component" value="Unassembled WGS sequence"/>
</dbReference>
<dbReference type="EMBL" id="JAIGYQ010000002">
    <property type="protein sequence ID" value="MBX7490337.1"/>
    <property type="molecule type" value="Genomic_DNA"/>
</dbReference>
<dbReference type="RefSeq" id="WP_221531494.1">
    <property type="nucleotide sequence ID" value="NZ_JAIGYP010000002.1"/>
</dbReference>